<comment type="caution">
    <text evidence="4">The sequence shown here is derived from an EMBL/GenBank/DDBJ whole genome shotgun (WGS) entry which is preliminary data.</text>
</comment>
<keyword evidence="3" id="KW-0732">Signal</keyword>
<name>A0AAJ0HD58_9PEZI</name>
<feature type="transmembrane region" description="Helical" evidence="2">
    <location>
        <begin position="492"/>
        <end position="514"/>
    </location>
</feature>
<evidence type="ECO:0000256" key="1">
    <source>
        <dbReference type="SAM" id="MobiDB-lite"/>
    </source>
</evidence>
<keyword evidence="2" id="KW-1133">Transmembrane helix</keyword>
<organism evidence="4 5">
    <name type="scientific">Lasiosphaeria hispida</name>
    <dbReference type="NCBI Taxonomy" id="260671"/>
    <lineage>
        <taxon>Eukaryota</taxon>
        <taxon>Fungi</taxon>
        <taxon>Dikarya</taxon>
        <taxon>Ascomycota</taxon>
        <taxon>Pezizomycotina</taxon>
        <taxon>Sordariomycetes</taxon>
        <taxon>Sordariomycetidae</taxon>
        <taxon>Sordariales</taxon>
        <taxon>Lasiosphaeriaceae</taxon>
        <taxon>Lasiosphaeria</taxon>
    </lineage>
</organism>
<protein>
    <submittedName>
        <fullName evidence="4">Aspartic peptidase domain-containing protein</fullName>
    </submittedName>
</protein>
<dbReference type="SUPFAM" id="SSF50630">
    <property type="entry name" value="Acid proteases"/>
    <property type="match status" value="1"/>
</dbReference>
<reference evidence="4" key="2">
    <citation type="submission" date="2023-06" db="EMBL/GenBank/DDBJ databases">
        <authorList>
            <consortium name="Lawrence Berkeley National Laboratory"/>
            <person name="Haridas S."/>
            <person name="Hensen N."/>
            <person name="Bonometti L."/>
            <person name="Westerberg I."/>
            <person name="Brannstrom I.O."/>
            <person name="Guillou S."/>
            <person name="Cros-Aarteil S."/>
            <person name="Calhoun S."/>
            <person name="Kuo A."/>
            <person name="Mondo S."/>
            <person name="Pangilinan J."/>
            <person name="Riley R."/>
            <person name="Labutti K."/>
            <person name="Andreopoulos B."/>
            <person name="Lipzen A."/>
            <person name="Chen C."/>
            <person name="Yanf M."/>
            <person name="Daum C."/>
            <person name="Ng V."/>
            <person name="Clum A."/>
            <person name="Steindorff A."/>
            <person name="Ohm R."/>
            <person name="Martin F."/>
            <person name="Silar P."/>
            <person name="Natvig D."/>
            <person name="Lalanne C."/>
            <person name="Gautier V."/>
            <person name="Ament-Velasquez S.L."/>
            <person name="Kruys A."/>
            <person name="Hutchinson M.I."/>
            <person name="Powell A.J."/>
            <person name="Barry K."/>
            <person name="Miller A.N."/>
            <person name="Grigoriev I.V."/>
            <person name="Debuchy R."/>
            <person name="Gladieux P."/>
            <person name="Thoren M.H."/>
            <person name="Johannesson H."/>
        </authorList>
    </citation>
    <scope>NUCLEOTIDE SEQUENCE</scope>
    <source>
        <strain evidence="4">CBS 955.72</strain>
    </source>
</reference>
<dbReference type="Proteomes" id="UP001275084">
    <property type="component" value="Unassembled WGS sequence"/>
</dbReference>
<evidence type="ECO:0000256" key="2">
    <source>
        <dbReference type="SAM" id="Phobius"/>
    </source>
</evidence>
<feature type="chain" id="PRO_5042598724" evidence="3">
    <location>
        <begin position="24"/>
        <end position="608"/>
    </location>
</feature>
<feature type="region of interest" description="Disordered" evidence="1">
    <location>
        <begin position="528"/>
        <end position="588"/>
    </location>
</feature>
<keyword evidence="5" id="KW-1185">Reference proteome</keyword>
<proteinExistence type="predicted"/>
<gene>
    <name evidence="4" type="ORF">B0T25DRAFT_546282</name>
</gene>
<dbReference type="EMBL" id="JAUIQD010000005">
    <property type="protein sequence ID" value="KAK3348689.1"/>
    <property type="molecule type" value="Genomic_DNA"/>
</dbReference>
<evidence type="ECO:0000313" key="5">
    <source>
        <dbReference type="Proteomes" id="UP001275084"/>
    </source>
</evidence>
<dbReference type="Gene3D" id="2.40.70.10">
    <property type="entry name" value="Acid Proteases"/>
    <property type="match status" value="2"/>
</dbReference>
<keyword evidence="2" id="KW-0812">Transmembrane</keyword>
<evidence type="ECO:0000256" key="3">
    <source>
        <dbReference type="SAM" id="SignalP"/>
    </source>
</evidence>
<reference evidence="4" key="1">
    <citation type="journal article" date="2023" name="Mol. Phylogenet. Evol.">
        <title>Genome-scale phylogeny and comparative genomics of the fungal order Sordariales.</title>
        <authorList>
            <person name="Hensen N."/>
            <person name="Bonometti L."/>
            <person name="Westerberg I."/>
            <person name="Brannstrom I.O."/>
            <person name="Guillou S."/>
            <person name="Cros-Aarteil S."/>
            <person name="Calhoun S."/>
            <person name="Haridas S."/>
            <person name="Kuo A."/>
            <person name="Mondo S."/>
            <person name="Pangilinan J."/>
            <person name="Riley R."/>
            <person name="LaButti K."/>
            <person name="Andreopoulos B."/>
            <person name="Lipzen A."/>
            <person name="Chen C."/>
            <person name="Yan M."/>
            <person name="Daum C."/>
            <person name="Ng V."/>
            <person name="Clum A."/>
            <person name="Steindorff A."/>
            <person name="Ohm R.A."/>
            <person name="Martin F."/>
            <person name="Silar P."/>
            <person name="Natvig D.O."/>
            <person name="Lalanne C."/>
            <person name="Gautier V."/>
            <person name="Ament-Velasquez S.L."/>
            <person name="Kruys A."/>
            <person name="Hutchinson M.I."/>
            <person name="Powell A.J."/>
            <person name="Barry K."/>
            <person name="Miller A.N."/>
            <person name="Grigoriev I.V."/>
            <person name="Debuchy R."/>
            <person name="Gladieux P."/>
            <person name="Hiltunen Thoren M."/>
            <person name="Johannesson H."/>
        </authorList>
    </citation>
    <scope>NUCLEOTIDE SEQUENCE</scope>
    <source>
        <strain evidence="4">CBS 955.72</strain>
    </source>
</reference>
<sequence length="608" mass="65763">MRSQYRCAAVAALFGALIRGSGASEVFQVPFTTDNPADGSDPAVRPPATYGPDGPWQAVWMMLGTYHRENLIDDFNGGPRVPMWPTGSLILQVAERAAGGVYDINNGTASEPWNEFGNGGDNDMRLADWYVNQTSEGVCVFDGVTLLNQRFDGSSTANANASIYAMNTTKVTLRDGTTYRPVVGNLALGRPIEYFLGTSIVEQMKNNGLIASSSFGLHMGSAPLKQRGSLILGGYDENRVIGPVAVFRMELGEPIIFLIDVNIGVETGRWPFNATEIPSLWEKTTDLGGITVTEYFGGKEGYVVVSPNPAVPGIYLPTPVCANVAKYLPVTLDDRTGYYLWNTEDPTYWAIVNSGAYLAFTFADSSAANVTIKVPMTLLKLTLEAPIMSTPTAYFPCHDRAENATYWELGRAFLQAAFFGLSLDTNLTFLAQAPGPTLEQSVVRTLKPEDRTLVSQPDSAFVDSWRSQWLALESDTPGGSSSSKKSISGGSIVGIIIGVVAGVALLAAAGWFAWRKRNLHTKLPFEPIELHTGGKNRGTPRPNGSEKDIKEVGDNPVHEIGNSPILEMESPAPRTLNEAPGSPGVYEMPADSFVAMDRRDKKEPLNLI</sequence>
<dbReference type="InterPro" id="IPR021109">
    <property type="entry name" value="Peptidase_aspartic_dom_sf"/>
</dbReference>
<feature type="signal peptide" evidence="3">
    <location>
        <begin position="1"/>
        <end position="23"/>
    </location>
</feature>
<feature type="compositionally biased region" description="Basic and acidic residues" evidence="1">
    <location>
        <begin position="544"/>
        <end position="557"/>
    </location>
</feature>
<dbReference type="AlphaFoldDB" id="A0AAJ0HD58"/>
<accession>A0AAJ0HD58</accession>
<evidence type="ECO:0000313" key="4">
    <source>
        <dbReference type="EMBL" id="KAK3348689.1"/>
    </source>
</evidence>
<keyword evidence="2" id="KW-0472">Membrane</keyword>